<name>A0A8T1IVY1_9STRA</name>
<protein>
    <submittedName>
        <fullName evidence="2">Uncharacterized protein</fullName>
    </submittedName>
</protein>
<feature type="region of interest" description="Disordered" evidence="1">
    <location>
        <begin position="145"/>
        <end position="168"/>
    </location>
</feature>
<dbReference type="VEuPathDB" id="FungiDB:PC110_g16902"/>
<feature type="compositionally biased region" description="Polar residues" evidence="1">
    <location>
        <begin position="279"/>
        <end position="292"/>
    </location>
</feature>
<evidence type="ECO:0000313" key="2">
    <source>
        <dbReference type="EMBL" id="KAG3229224.1"/>
    </source>
</evidence>
<evidence type="ECO:0000256" key="1">
    <source>
        <dbReference type="SAM" id="MobiDB-lite"/>
    </source>
</evidence>
<feature type="compositionally biased region" description="Polar residues" evidence="1">
    <location>
        <begin position="244"/>
        <end position="266"/>
    </location>
</feature>
<organism evidence="2 3">
    <name type="scientific">Phytophthora cactorum</name>
    <dbReference type="NCBI Taxonomy" id="29920"/>
    <lineage>
        <taxon>Eukaryota</taxon>
        <taxon>Sar</taxon>
        <taxon>Stramenopiles</taxon>
        <taxon>Oomycota</taxon>
        <taxon>Peronosporomycetes</taxon>
        <taxon>Peronosporales</taxon>
        <taxon>Peronosporaceae</taxon>
        <taxon>Phytophthora</taxon>
    </lineage>
</organism>
<feature type="region of interest" description="Disordered" evidence="1">
    <location>
        <begin position="238"/>
        <end position="298"/>
    </location>
</feature>
<gene>
    <name evidence="2" type="ORF">PC129_g200</name>
</gene>
<dbReference type="Proteomes" id="UP000760860">
    <property type="component" value="Unassembled WGS sequence"/>
</dbReference>
<dbReference type="AlphaFoldDB" id="A0A8T1IVY1"/>
<evidence type="ECO:0000313" key="3">
    <source>
        <dbReference type="Proteomes" id="UP000760860"/>
    </source>
</evidence>
<reference evidence="2" key="1">
    <citation type="submission" date="2018-05" db="EMBL/GenBank/DDBJ databases">
        <title>Effector identification in a new, highly contiguous assembly of the strawberry crown rot pathogen Phytophthora cactorum.</title>
        <authorList>
            <person name="Armitage A.D."/>
            <person name="Nellist C.F."/>
            <person name="Bates H."/>
            <person name="Vickerstaff R.J."/>
            <person name="Harrison R.J."/>
        </authorList>
    </citation>
    <scope>NUCLEOTIDE SEQUENCE</scope>
    <source>
        <strain evidence="2">P421</strain>
    </source>
</reference>
<dbReference type="EMBL" id="RCMV01000003">
    <property type="protein sequence ID" value="KAG3229224.1"/>
    <property type="molecule type" value="Genomic_DNA"/>
</dbReference>
<accession>A0A8T1IVY1</accession>
<comment type="caution">
    <text evidence="2">The sequence shown here is derived from an EMBL/GenBank/DDBJ whole genome shotgun (WGS) entry which is preliminary data.</text>
</comment>
<proteinExistence type="predicted"/>
<sequence length="473" mass="51650">MSEGSEQTIVVAPPPDERVFSSWEALEDYLDTYTAQTVQVFSRPTNTSVEERNSKIDSTHSTAAKILLTGSSRRRRLCARTTGNISCNQAANDFAKGLGAEDVSRSCSQLGTINACAKVVDFAGNAFAVKITKWHRQHNHPLPEYRPHSCSYPRVSPANASSQASRNEHPVLPVQDIQWDQHRKFREALAVPTRILDVVSGLDMSQYRDALDHLQEMGHHLNGGDSRQLVSDPRLRCDAETRDTPSQAETSRQSTASSARPTVSIPSGQSGKQSGQSGLSVNHSGQSGNQSRSETHKTVATAALARANKTSSMSKKVISKLTTPTKANDVEDNSSDLILNILRQLMDTEPTCAPSGDILSRFKMIDAGIKITPPVARKISSLPAVKPLTSPGSTSQIRRSEYIKMCFSEVAALRSKYNCLEQDVALEIIVLGVYSSETLETMTKWHKAIKTIKLVKKAVAWISAIEFALPAPP</sequence>
<feature type="compositionally biased region" description="Low complexity" evidence="1">
    <location>
        <begin position="267"/>
        <end position="278"/>
    </location>
</feature>